<feature type="disulfide bond" evidence="18">
    <location>
        <begin position="326"/>
        <end position="355"/>
    </location>
</feature>
<feature type="disulfide bond" evidence="18">
    <location>
        <begin position="247"/>
        <end position="444"/>
    </location>
</feature>
<dbReference type="GO" id="GO:0020037">
    <property type="term" value="F:heme binding"/>
    <property type="evidence" value="ECO:0007669"/>
    <property type="project" value="InterPro"/>
</dbReference>
<feature type="binding site" evidence="16">
    <location>
        <position position="213"/>
    </location>
    <ligand>
        <name>Ca(2+)</name>
        <dbReference type="ChEBI" id="CHEBI:29108"/>
        <label>1</label>
    </ligand>
</feature>
<evidence type="ECO:0000256" key="5">
    <source>
        <dbReference type="ARBA" id="ARBA00022559"/>
    </source>
</evidence>
<evidence type="ECO:0000256" key="4">
    <source>
        <dbReference type="ARBA" id="ARBA00012313"/>
    </source>
</evidence>
<dbReference type="InterPro" id="IPR010255">
    <property type="entry name" value="Haem_peroxidase_sf"/>
</dbReference>
<dbReference type="EC" id="1.11.1.7" evidence="4"/>
<evidence type="ECO:0000256" key="19">
    <source>
        <dbReference type="SAM" id="MobiDB-lite"/>
    </source>
</evidence>
<feature type="binding site" evidence="16">
    <location>
        <position position="196"/>
    </location>
    <ligand>
        <name>Ca(2+)</name>
        <dbReference type="ChEBI" id="CHEBI:29108"/>
        <label>1</label>
    </ligand>
</feature>
<comment type="cofactor">
    <cofactor evidence="16">
        <name>heme b</name>
        <dbReference type="ChEBI" id="CHEBI:60344"/>
    </cofactor>
    <text evidence="16">Binds 1 heme b (iron(II)-protoporphyrin IX) group per subunit.</text>
</comment>
<feature type="binding site" description="axial binding residue" evidence="16">
    <location>
        <position position="319"/>
    </location>
    <ligand>
        <name>heme b</name>
        <dbReference type="ChEBI" id="CHEBI:60344"/>
    </ligand>
    <ligandPart>
        <name>Fe</name>
        <dbReference type="ChEBI" id="CHEBI:18248"/>
    </ligandPart>
</feature>
<evidence type="ECO:0000256" key="15">
    <source>
        <dbReference type="PIRSR" id="PIRSR600823-2"/>
    </source>
</evidence>
<name>A0A453L8N6_AEGTS</name>
<dbReference type="InterPro" id="IPR002016">
    <property type="entry name" value="Haem_peroxidase"/>
</dbReference>
<proteinExistence type="inferred from homology"/>
<dbReference type="InterPro" id="IPR033905">
    <property type="entry name" value="Secretory_peroxidase"/>
</dbReference>
<evidence type="ECO:0000256" key="3">
    <source>
        <dbReference type="ARBA" id="ARBA00006873"/>
    </source>
</evidence>
<keyword evidence="9" id="KW-0560">Oxidoreductase</keyword>
<dbReference type="FunFam" id="1.10.520.10:FF:000008">
    <property type="entry name" value="Peroxidase"/>
    <property type="match status" value="1"/>
</dbReference>
<feature type="active site" description="Proton acceptor" evidence="14">
    <location>
        <position position="192"/>
    </location>
</feature>
<dbReference type="GeneID" id="109769115"/>
<dbReference type="Proteomes" id="UP000015105">
    <property type="component" value="Chromosome 5D"/>
</dbReference>
<evidence type="ECO:0000256" key="11">
    <source>
        <dbReference type="ARBA" id="ARBA00023157"/>
    </source>
</evidence>
<evidence type="ECO:0000256" key="20">
    <source>
        <dbReference type="SAM" id="Phobius"/>
    </source>
</evidence>
<dbReference type="GO" id="GO:0140825">
    <property type="term" value="F:lactoperoxidase activity"/>
    <property type="evidence" value="ECO:0007669"/>
    <property type="project" value="UniProtKB-EC"/>
</dbReference>
<feature type="binding site" evidence="16">
    <location>
        <position position="371"/>
    </location>
    <ligand>
        <name>Ca(2+)</name>
        <dbReference type="ChEBI" id="CHEBI:29108"/>
        <label>2</label>
    </ligand>
</feature>
<dbReference type="KEGG" id="ats:109769115"/>
<evidence type="ECO:0000256" key="10">
    <source>
        <dbReference type="ARBA" id="ARBA00023004"/>
    </source>
</evidence>
<reference evidence="22" key="5">
    <citation type="journal article" date="2021" name="G3 (Bethesda)">
        <title>Aegilops tauschii genome assembly Aet v5.0 features greater sequence contiguity and improved annotation.</title>
        <authorList>
            <person name="Wang L."/>
            <person name="Zhu T."/>
            <person name="Rodriguez J.C."/>
            <person name="Deal K.R."/>
            <person name="Dubcovsky J."/>
            <person name="McGuire P.E."/>
            <person name="Lux T."/>
            <person name="Spannagl M."/>
            <person name="Mayer K.F.X."/>
            <person name="Baldrich P."/>
            <person name="Meyers B.C."/>
            <person name="Huo N."/>
            <person name="Gu Y.Q."/>
            <person name="Zhou H."/>
            <person name="Devos K.M."/>
            <person name="Bennetzen J.L."/>
            <person name="Unver T."/>
            <person name="Budak H."/>
            <person name="Gulick P.J."/>
            <person name="Galiba G."/>
            <person name="Kalapos B."/>
            <person name="Nelson D.R."/>
            <person name="Li P."/>
            <person name="You F.M."/>
            <person name="Luo M.C."/>
            <person name="Dvorak J."/>
        </authorList>
    </citation>
    <scope>NUCLEOTIDE SEQUENCE [LARGE SCALE GENOMIC DNA]</scope>
    <source>
        <strain evidence="22">cv. AL8/78</strain>
    </source>
</reference>
<dbReference type="FunFam" id="1.10.420.10:FF:000001">
    <property type="entry name" value="Peroxidase"/>
    <property type="match status" value="1"/>
</dbReference>
<feature type="binding site" evidence="15">
    <location>
        <position position="289"/>
    </location>
    <ligand>
        <name>substrate</name>
    </ligand>
</feature>
<dbReference type="PROSITE" id="PS00436">
    <property type="entry name" value="PEROXIDASE_2"/>
    <property type="match status" value="1"/>
</dbReference>
<evidence type="ECO:0000256" key="6">
    <source>
        <dbReference type="ARBA" id="ARBA00022617"/>
    </source>
</evidence>
<dbReference type="EnsemblPlants" id="AET5Gv20671400.5">
    <property type="protein sequence ID" value="AET5Gv20671400.5"/>
    <property type="gene ID" value="AET5Gv20671400"/>
</dbReference>
<keyword evidence="5" id="KW-0575">Peroxidase</keyword>
<evidence type="ECO:0000256" key="1">
    <source>
        <dbReference type="ARBA" id="ARBA00000189"/>
    </source>
</evidence>
<protein>
    <recommendedName>
        <fullName evidence="4">peroxidase</fullName>
        <ecNumber evidence="4">1.11.1.7</ecNumber>
    </recommendedName>
</protein>
<dbReference type="PROSITE" id="PS50873">
    <property type="entry name" value="PEROXIDASE_4"/>
    <property type="match status" value="1"/>
</dbReference>
<reference evidence="22" key="4">
    <citation type="submission" date="2019-03" db="UniProtKB">
        <authorList>
            <consortium name="EnsemblPlants"/>
        </authorList>
    </citation>
    <scope>IDENTIFICATION</scope>
</reference>
<dbReference type="Gene3D" id="1.10.420.10">
    <property type="entry name" value="Peroxidase, domain 2"/>
    <property type="match status" value="1"/>
</dbReference>
<feature type="disulfide bond" evidence="18">
    <location>
        <begin position="194"/>
        <end position="199"/>
    </location>
</feature>
<dbReference type="InterPro" id="IPR019793">
    <property type="entry name" value="Peroxidases_heam-ligand_BS"/>
</dbReference>
<evidence type="ECO:0000256" key="8">
    <source>
        <dbReference type="ARBA" id="ARBA00022837"/>
    </source>
</evidence>
<evidence type="ECO:0000259" key="21">
    <source>
        <dbReference type="PROSITE" id="PS50873"/>
    </source>
</evidence>
<dbReference type="Gene3D" id="1.10.520.10">
    <property type="match status" value="1"/>
</dbReference>
<dbReference type="InterPro" id="IPR000823">
    <property type="entry name" value="Peroxidase_pln"/>
</dbReference>
<keyword evidence="10 16" id="KW-0408">Iron</keyword>
<keyword evidence="6" id="KW-0349">Heme</keyword>
<accession>A0A453L8N6</accession>
<feature type="domain" description="Plant heme peroxidase family profile" evidence="21">
    <location>
        <begin position="151"/>
        <end position="448"/>
    </location>
</feature>
<feature type="transmembrane region" description="Helical" evidence="20">
    <location>
        <begin position="128"/>
        <end position="148"/>
    </location>
</feature>
<dbReference type="OMA" id="PDYYRST"/>
<feature type="transmembrane region" description="Helical" evidence="20">
    <location>
        <begin position="19"/>
        <end position="41"/>
    </location>
</feature>
<evidence type="ECO:0000256" key="9">
    <source>
        <dbReference type="ARBA" id="ARBA00023002"/>
    </source>
</evidence>
<evidence type="ECO:0000256" key="2">
    <source>
        <dbReference type="ARBA" id="ARBA00002322"/>
    </source>
</evidence>
<keyword evidence="13" id="KW-0376">Hydrogen peroxide</keyword>
<reference evidence="22" key="3">
    <citation type="journal article" date="2017" name="Nature">
        <title>Genome sequence of the progenitor of the wheat D genome Aegilops tauschii.</title>
        <authorList>
            <person name="Luo M.C."/>
            <person name="Gu Y.Q."/>
            <person name="Puiu D."/>
            <person name="Wang H."/>
            <person name="Twardziok S.O."/>
            <person name="Deal K.R."/>
            <person name="Huo N."/>
            <person name="Zhu T."/>
            <person name="Wang L."/>
            <person name="Wang Y."/>
            <person name="McGuire P.E."/>
            <person name="Liu S."/>
            <person name="Long H."/>
            <person name="Ramasamy R.K."/>
            <person name="Rodriguez J.C."/>
            <person name="Van S.L."/>
            <person name="Yuan L."/>
            <person name="Wang Z."/>
            <person name="Xia Z."/>
            <person name="Xiao L."/>
            <person name="Anderson O.D."/>
            <person name="Ouyang S."/>
            <person name="Liang Y."/>
            <person name="Zimin A.V."/>
            <person name="Pertea G."/>
            <person name="Qi P."/>
            <person name="Bennetzen J.L."/>
            <person name="Dai X."/>
            <person name="Dawson M.W."/>
            <person name="Muller H.G."/>
            <person name="Kugler K."/>
            <person name="Rivarola-Duarte L."/>
            <person name="Spannagl M."/>
            <person name="Mayer K.F.X."/>
            <person name="Lu F.H."/>
            <person name="Bevan M.W."/>
            <person name="Leroy P."/>
            <person name="Li P."/>
            <person name="You F.M."/>
            <person name="Sun Q."/>
            <person name="Liu Z."/>
            <person name="Lyons E."/>
            <person name="Wicker T."/>
            <person name="Salzberg S.L."/>
            <person name="Devos K.M."/>
            <person name="Dvorak J."/>
        </authorList>
    </citation>
    <scope>NUCLEOTIDE SEQUENCE [LARGE SCALE GENOMIC DNA]</scope>
    <source>
        <strain evidence="22">cv. AL8/78</strain>
    </source>
</reference>
<feature type="binding site" evidence="16">
    <location>
        <position position="376"/>
    </location>
    <ligand>
        <name>Ca(2+)</name>
        <dbReference type="ChEBI" id="CHEBI:29108"/>
        <label>2</label>
    </ligand>
</feature>
<keyword evidence="7 16" id="KW-0479">Metal-binding</keyword>
<evidence type="ECO:0000256" key="14">
    <source>
        <dbReference type="PIRSR" id="PIRSR600823-1"/>
    </source>
</evidence>
<comment type="cofactor">
    <cofactor evidence="16">
        <name>Ca(2+)</name>
        <dbReference type="ChEBI" id="CHEBI:29108"/>
    </cofactor>
    <text evidence="16">Binds 2 calcium ions per subunit.</text>
</comment>
<keyword evidence="11 18" id="KW-1015">Disulfide bond</keyword>
<comment type="catalytic activity">
    <reaction evidence="1">
        <text>2 a phenolic donor + H2O2 = 2 a phenolic radical donor + 2 H2O</text>
        <dbReference type="Rhea" id="RHEA:56136"/>
        <dbReference type="ChEBI" id="CHEBI:15377"/>
        <dbReference type="ChEBI" id="CHEBI:16240"/>
        <dbReference type="ChEBI" id="CHEBI:139520"/>
        <dbReference type="ChEBI" id="CHEBI:139521"/>
        <dbReference type="EC" id="1.11.1.7"/>
    </reaction>
</comment>
<evidence type="ECO:0000313" key="23">
    <source>
        <dbReference type="Proteomes" id="UP000015105"/>
    </source>
</evidence>
<feature type="site" description="Transition state stabilizer" evidence="17">
    <location>
        <position position="188"/>
    </location>
</feature>
<reference evidence="23" key="2">
    <citation type="journal article" date="2017" name="Nat. Plants">
        <title>The Aegilops tauschii genome reveals multiple impacts of transposons.</title>
        <authorList>
            <person name="Zhao G."/>
            <person name="Zou C."/>
            <person name="Li K."/>
            <person name="Wang K."/>
            <person name="Li T."/>
            <person name="Gao L."/>
            <person name="Zhang X."/>
            <person name="Wang H."/>
            <person name="Yang Z."/>
            <person name="Liu X."/>
            <person name="Jiang W."/>
            <person name="Mao L."/>
            <person name="Kong X."/>
            <person name="Jiao Y."/>
            <person name="Jia J."/>
        </authorList>
    </citation>
    <scope>NUCLEOTIDE SEQUENCE [LARGE SCALE GENOMIC DNA]</scope>
    <source>
        <strain evidence="23">cv. AL8/78</strain>
    </source>
</reference>
<evidence type="ECO:0000256" key="17">
    <source>
        <dbReference type="PIRSR" id="PIRSR600823-4"/>
    </source>
</evidence>
<sequence length="450" mass="47924">MVHVTNGHFLCGNNIFQQIVLQIIQLPASIILSSIIICIIVRDQDEKERGKAVYIGRPIFAVPWPASHCQSLVAGVTSEAAAACSYSCLLPTGNQNSIPTRTRTRTRKHRTSERLSSRVRAMERRRRGGCFCLLAVAVVVVAAAAAVGEAKLSPDHYRRTCPRVESIVRSAVARKVRATFVTVPATLRLFFHDCFVQGCDASVMIASSSNDAEKDAPDNQSLAGDGFDTVVRAKAAVEKACPGVVSCADILALAARDVVSMSSGPSWTVELGRLDGLVSKAGDVTGRLPGPDMQPDAITVLFDGNGLAVHDMVALSGAHTVGFSHCARFAGRLYRRGAVDPSLSPSYARQLMAACPPDVDPTIAVDMDPVTPTVFDNKYYANLAAGLGLFASDQALHDGAASRPAVQGFAGNQTLFFEAFKEAMVKLGRVGVKSGGDGEIRRDCTTFNSK</sequence>
<keyword evidence="8 16" id="KW-0106">Calcium</keyword>
<feature type="binding site" evidence="16">
    <location>
        <position position="202"/>
    </location>
    <ligand>
        <name>Ca(2+)</name>
        <dbReference type="ChEBI" id="CHEBI:29108"/>
        <label>1</label>
    </ligand>
</feature>
<dbReference type="Pfam" id="PF00141">
    <property type="entry name" value="peroxidase"/>
    <property type="match status" value="1"/>
</dbReference>
<dbReference type="PANTHER" id="PTHR31517">
    <property type="match status" value="1"/>
</dbReference>
<keyword evidence="20" id="KW-0812">Transmembrane</keyword>
<dbReference type="GO" id="GO:0042744">
    <property type="term" value="P:hydrogen peroxide catabolic process"/>
    <property type="evidence" value="ECO:0007669"/>
    <property type="project" value="UniProtKB-KW"/>
</dbReference>
<comment type="similarity">
    <text evidence="3">Belongs to the peroxidase family. Ascorbate peroxidase subfamily.</text>
</comment>
<dbReference type="PRINTS" id="PR00461">
    <property type="entry name" value="PLPEROXIDASE"/>
</dbReference>
<evidence type="ECO:0000256" key="18">
    <source>
        <dbReference type="PIRSR" id="PIRSR600823-5"/>
    </source>
</evidence>
<feature type="region of interest" description="Disordered" evidence="19">
    <location>
        <begin position="97"/>
        <end position="118"/>
    </location>
</feature>
<dbReference type="Gramene" id="AET5Gv20671400.5">
    <property type="protein sequence ID" value="AET5Gv20671400.5"/>
    <property type="gene ID" value="AET5Gv20671400"/>
</dbReference>
<dbReference type="RefSeq" id="XP_020183443.1">
    <property type="nucleotide sequence ID" value="XM_020327854.3"/>
</dbReference>
<feature type="binding site" evidence="16">
    <location>
        <position position="198"/>
    </location>
    <ligand>
        <name>Ca(2+)</name>
        <dbReference type="ChEBI" id="CHEBI:29108"/>
        <label>1</label>
    </ligand>
</feature>
<feature type="binding site" evidence="16">
    <location>
        <position position="193"/>
    </location>
    <ligand>
        <name>Ca(2+)</name>
        <dbReference type="ChEBI" id="CHEBI:29108"/>
        <label>1</label>
    </ligand>
</feature>
<feature type="compositionally biased region" description="Basic residues" evidence="19">
    <location>
        <begin position="102"/>
        <end position="111"/>
    </location>
</feature>
<keyword evidence="20" id="KW-0472">Membrane</keyword>
<feature type="disulfide bond" evidence="18">
    <location>
        <begin position="161"/>
        <end position="241"/>
    </location>
</feature>
<reference evidence="23" key="1">
    <citation type="journal article" date="2014" name="Science">
        <title>Ancient hybridizations among the ancestral genomes of bread wheat.</title>
        <authorList>
            <consortium name="International Wheat Genome Sequencing Consortium,"/>
            <person name="Marcussen T."/>
            <person name="Sandve S.R."/>
            <person name="Heier L."/>
            <person name="Spannagl M."/>
            <person name="Pfeifer M."/>
            <person name="Jakobsen K.S."/>
            <person name="Wulff B.B."/>
            <person name="Steuernagel B."/>
            <person name="Mayer K.F."/>
            <person name="Olsen O.A."/>
        </authorList>
    </citation>
    <scope>NUCLEOTIDE SEQUENCE [LARGE SCALE GENOMIC DNA]</scope>
    <source>
        <strain evidence="23">cv. AL8/78</strain>
    </source>
</reference>
<comment type="function">
    <text evidence="2">Removal of H(2)O(2), oxidation of toxic reductants, biosynthesis and degradation of lignin, suberization, auxin catabolism, response to environmental stresses such as wounding, pathogen attack and oxidative stress. These functions might be dependent on each isozyme/isoform in each plant tissue.</text>
</comment>
<dbReference type="GO" id="GO:0046872">
    <property type="term" value="F:metal ion binding"/>
    <property type="evidence" value="ECO:0007669"/>
    <property type="project" value="UniProtKB-KW"/>
</dbReference>
<dbReference type="OrthoDB" id="2113341at2759"/>
<feature type="binding site" evidence="16">
    <location>
        <position position="320"/>
    </location>
    <ligand>
        <name>Ca(2+)</name>
        <dbReference type="ChEBI" id="CHEBI:29108"/>
        <label>2</label>
    </ligand>
</feature>
<evidence type="ECO:0000256" key="13">
    <source>
        <dbReference type="ARBA" id="ARBA00023324"/>
    </source>
</evidence>
<keyword evidence="12" id="KW-0873">Pyrrolidone carboxylic acid</keyword>
<evidence type="ECO:0000256" key="16">
    <source>
        <dbReference type="PIRSR" id="PIRSR600823-3"/>
    </source>
</evidence>
<dbReference type="InterPro" id="IPR019794">
    <property type="entry name" value="Peroxidases_AS"/>
</dbReference>
<dbReference type="PRINTS" id="PR00458">
    <property type="entry name" value="PEROXIDASE"/>
</dbReference>
<dbReference type="CDD" id="cd00693">
    <property type="entry name" value="secretory_peroxidase"/>
    <property type="match status" value="1"/>
</dbReference>
<keyword evidence="23" id="KW-1185">Reference proteome</keyword>
<organism evidence="22 23">
    <name type="scientific">Aegilops tauschii subsp. strangulata</name>
    <name type="common">Goatgrass</name>
    <dbReference type="NCBI Taxonomy" id="200361"/>
    <lineage>
        <taxon>Eukaryota</taxon>
        <taxon>Viridiplantae</taxon>
        <taxon>Streptophyta</taxon>
        <taxon>Embryophyta</taxon>
        <taxon>Tracheophyta</taxon>
        <taxon>Spermatophyta</taxon>
        <taxon>Magnoliopsida</taxon>
        <taxon>Liliopsida</taxon>
        <taxon>Poales</taxon>
        <taxon>Poaceae</taxon>
        <taxon>BOP clade</taxon>
        <taxon>Pooideae</taxon>
        <taxon>Triticodae</taxon>
        <taxon>Triticeae</taxon>
        <taxon>Triticinae</taxon>
        <taxon>Aegilops</taxon>
    </lineage>
</organism>
<dbReference type="PANTHER" id="PTHR31517:SF51">
    <property type="entry name" value="PEROXIDASE 55"/>
    <property type="match status" value="1"/>
</dbReference>
<keyword evidence="20" id="KW-1133">Transmembrane helix</keyword>
<feature type="binding site" evidence="16">
    <location>
        <position position="368"/>
    </location>
    <ligand>
        <name>Ca(2+)</name>
        <dbReference type="ChEBI" id="CHEBI:29108"/>
        <label>2</label>
    </ligand>
</feature>
<evidence type="ECO:0000256" key="7">
    <source>
        <dbReference type="ARBA" id="ARBA00022723"/>
    </source>
</evidence>
<evidence type="ECO:0000313" key="22">
    <source>
        <dbReference type="EnsemblPlants" id="AET5Gv20671400.5"/>
    </source>
</evidence>
<dbReference type="SUPFAM" id="SSF48113">
    <property type="entry name" value="Heme-dependent peroxidases"/>
    <property type="match status" value="1"/>
</dbReference>
<dbReference type="PROSITE" id="PS00435">
    <property type="entry name" value="PEROXIDASE_1"/>
    <property type="match status" value="1"/>
</dbReference>
<feature type="binding site" evidence="16">
    <location>
        <position position="200"/>
    </location>
    <ligand>
        <name>Ca(2+)</name>
        <dbReference type="ChEBI" id="CHEBI:29108"/>
        <label>1</label>
    </ligand>
</feature>
<evidence type="ECO:0000256" key="12">
    <source>
        <dbReference type="ARBA" id="ARBA00023283"/>
    </source>
</evidence>
<dbReference type="GO" id="GO:0006979">
    <property type="term" value="P:response to oxidative stress"/>
    <property type="evidence" value="ECO:0007669"/>
    <property type="project" value="InterPro"/>
</dbReference>
<dbReference type="AlphaFoldDB" id="A0A453L8N6"/>